<dbReference type="NCBIfam" id="TIGR01640">
    <property type="entry name" value="F_box_assoc_1"/>
    <property type="match status" value="1"/>
</dbReference>
<keyword evidence="3" id="KW-1185">Reference proteome</keyword>
<dbReference type="Pfam" id="PF00646">
    <property type="entry name" value="F-box"/>
    <property type="match status" value="1"/>
</dbReference>
<dbReference type="CDD" id="cd22157">
    <property type="entry name" value="F-box_AtFBW1-like"/>
    <property type="match status" value="1"/>
</dbReference>
<evidence type="ECO:0000259" key="1">
    <source>
        <dbReference type="SMART" id="SM00256"/>
    </source>
</evidence>
<sequence>MKRIYIPLDLQINILLGLPLKSLSRFRCVSKLWSSIITSRDFINRRLNITPPPRLLIAFADFHGANILIASTPNPNASSYSSSSSNNDLILVNTEGKEVYNSCQGLICVGAGFKDVGICNPSNRQVHSFPDFEFKYTPEVLPSPRYMLGYDPVEDQYKVLALDDLPWRLEHKIVVLGGKETWRESPFVAYPHIVCTRGLYMNGAIYYGAFLEDSESPYNSIIGRFDVRLETFTIIKLPRKLVPTSYRNMWRPEPLVRLDKTLIDCKGTVGVVENPREGSFRMWVLEDAEKEVWSMNIFALPESFARLDFKVMETCSTGEVCLVLKELSDPFCLFYYNLEEKSMRSVTIEGLPMSELKKIQLHSFAVSVSVSDHYENSLSFEN</sequence>
<dbReference type="SUPFAM" id="SSF81383">
    <property type="entry name" value="F-box domain"/>
    <property type="match status" value="1"/>
</dbReference>
<gene>
    <name evidence="2" type="ORF">ERUC_LOCUS18050</name>
</gene>
<name>A0ABC8K406_ERUVS</name>
<evidence type="ECO:0000313" key="2">
    <source>
        <dbReference type="EMBL" id="CAH8350657.1"/>
    </source>
</evidence>
<dbReference type="Pfam" id="PF08268">
    <property type="entry name" value="FBA_3"/>
    <property type="match status" value="1"/>
</dbReference>
<dbReference type="InterPro" id="IPR013187">
    <property type="entry name" value="F-box-assoc_dom_typ3"/>
</dbReference>
<dbReference type="AlphaFoldDB" id="A0ABC8K406"/>
<feature type="domain" description="F-box" evidence="1">
    <location>
        <begin position="6"/>
        <end position="46"/>
    </location>
</feature>
<dbReference type="PANTHER" id="PTHR31111:SF47">
    <property type="entry name" value="F-BOX ASSOCIATED UBIQUITINATION EFFECTOR FAMILY PROTEIN"/>
    <property type="match status" value="1"/>
</dbReference>
<dbReference type="PANTHER" id="PTHR31111">
    <property type="entry name" value="BNAA05G37150D PROTEIN-RELATED"/>
    <property type="match status" value="1"/>
</dbReference>
<dbReference type="EMBL" id="CAKOAT010167377">
    <property type="protein sequence ID" value="CAH8350657.1"/>
    <property type="molecule type" value="Genomic_DNA"/>
</dbReference>
<protein>
    <recommendedName>
        <fullName evidence="1">F-box domain-containing protein</fullName>
    </recommendedName>
</protein>
<organism evidence="2 3">
    <name type="scientific">Eruca vesicaria subsp. sativa</name>
    <name type="common">Garden rocket</name>
    <name type="synonym">Eruca sativa</name>
    <dbReference type="NCBI Taxonomy" id="29727"/>
    <lineage>
        <taxon>Eukaryota</taxon>
        <taxon>Viridiplantae</taxon>
        <taxon>Streptophyta</taxon>
        <taxon>Embryophyta</taxon>
        <taxon>Tracheophyta</taxon>
        <taxon>Spermatophyta</taxon>
        <taxon>Magnoliopsida</taxon>
        <taxon>eudicotyledons</taxon>
        <taxon>Gunneridae</taxon>
        <taxon>Pentapetalae</taxon>
        <taxon>rosids</taxon>
        <taxon>malvids</taxon>
        <taxon>Brassicales</taxon>
        <taxon>Brassicaceae</taxon>
        <taxon>Brassiceae</taxon>
        <taxon>Eruca</taxon>
    </lineage>
</organism>
<dbReference type="Proteomes" id="UP001642260">
    <property type="component" value="Unassembled WGS sequence"/>
</dbReference>
<dbReference type="InterPro" id="IPR001810">
    <property type="entry name" value="F-box_dom"/>
</dbReference>
<dbReference type="InterPro" id="IPR036047">
    <property type="entry name" value="F-box-like_dom_sf"/>
</dbReference>
<dbReference type="InterPro" id="IPR017451">
    <property type="entry name" value="F-box-assoc_interact_dom"/>
</dbReference>
<evidence type="ECO:0000313" key="3">
    <source>
        <dbReference type="Proteomes" id="UP001642260"/>
    </source>
</evidence>
<comment type="caution">
    <text evidence="2">The sequence shown here is derived from an EMBL/GenBank/DDBJ whole genome shotgun (WGS) entry which is preliminary data.</text>
</comment>
<accession>A0ABC8K406</accession>
<proteinExistence type="predicted"/>
<dbReference type="SMART" id="SM00256">
    <property type="entry name" value="FBOX"/>
    <property type="match status" value="1"/>
</dbReference>
<reference evidence="2 3" key="1">
    <citation type="submission" date="2022-03" db="EMBL/GenBank/DDBJ databases">
        <authorList>
            <person name="Macdonald S."/>
            <person name="Ahmed S."/>
            <person name="Newling K."/>
        </authorList>
    </citation>
    <scope>NUCLEOTIDE SEQUENCE [LARGE SCALE GENOMIC DNA]</scope>
</reference>